<dbReference type="Proteomes" id="UP001054252">
    <property type="component" value="Unassembled WGS sequence"/>
</dbReference>
<feature type="domain" description="CCHC-type" evidence="6">
    <location>
        <begin position="819"/>
        <end position="834"/>
    </location>
</feature>
<feature type="compositionally biased region" description="Acidic residues" evidence="5">
    <location>
        <begin position="135"/>
        <end position="147"/>
    </location>
</feature>
<feature type="region of interest" description="Disordered" evidence="5">
    <location>
        <begin position="822"/>
        <end position="867"/>
    </location>
</feature>
<dbReference type="PROSITE" id="PS50966">
    <property type="entry name" value="ZF_SWIM"/>
    <property type="match status" value="1"/>
</dbReference>
<keyword evidence="9" id="KW-1185">Reference proteome</keyword>
<feature type="compositionally biased region" description="Basic residues" evidence="5">
    <location>
        <begin position="787"/>
        <end position="810"/>
    </location>
</feature>
<dbReference type="PANTHER" id="PTHR31973:SF189">
    <property type="entry name" value="TRANSPOSASE, MUDR, PLANT, MULE TRANSPOSASE DOMAIN PROTEIN-RELATED"/>
    <property type="match status" value="1"/>
</dbReference>
<feature type="compositionally biased region" description="Basic and acidic residues" evidence="5">
    <location>
        <begin position="182"/>
        <end position="191"/>
    </location>
</feature>
<keyword evidence="3" id="KW-0862">Zinc</keyword>
<dbReference type="SMART" id="SM00575">
    <property type="entry name" value="ZnF_PMZ"/>
    <property type="match status" value="1"/>
</dbReference>
<comment type="caution">
    <text evidence="8">The sequence shown here is derived from an EMBL/GenBank/DDBJ whole genome shotgun (WGS) entry which is preliminary data.</text>
</comment>
<keyword evidence="2 4" id="KW-0863">Zinc-finger</keyword>
<feature type="compositionally biased region" description="Polar residues" evidence="5">
    <location>
        <begin position="84"/>
        <end position="99"/>
    </location>
</feature>
<evidence type="ECO:0008006" key="10">
    <source>
        <dbReference type="Google" id="ProtNLM"/>
    </source>
</evidence>
<accession>A0AAV5MMH9</accession>
<keyword evidence="1" id="KW-0479">Metal-binding</keyword>
<dbReference type="InterPro" id="IPR018289">
    <property type="entry name" value="MULE_transposase_dom"/>
</dbReference>
<feature type="compositionally biased region" description="Acidic residues" evidence="5">
    <location>
        <begin position="208"/>
        <end position="224"/>
    </location>
</feature>
<dbReference type="GO" id="GO:0008270">
    <property type="term" value="F:zinc ion binding"/>
    <property type="evidence" value="ECO:0007669"/>
    <property type="project" value="UniProtKB-KW"/>
</dbReference>
<dbReference type="Pfam" id="PF04434">
    <property type="entry name" value="SWIM"/>
    <property type="match status" value="1"/>
</dbReference>
<dbReference type="InterPro" id="IPR006564">
    <property type="entry name" value="Znf_PMZ"/>
</dbReference>
<feature type="compositionally biased region" description="Polar residues" evidence="5">
    <location>
        <begin position="193"/>
        <end position="207"/>
    </location>
</feature>
<evidence type="ECO:0000256" key="3">
    <source>
        <dbReference type="ARBA" id="ARBA00022833"/>
    </source>
</evidence>
<dbReference type="PROSITE" id="PS50158">
    <property type="entry name" value="ZF_CCHC"/>
    <property type="match status" value="1"/>
</dbReference>
<feature type="compositionally biased region" description="Basic and acidic residues" evidence="5">
    <location>
        <begin position="51"/>
        <end position="62"/>
    </location>
</feature>
<dbReference type="Pfam" id="PF03108">
    <property type="entry name" value="DBD_Tnp_Mut"/>
    <property type="match status" value="1"/>
</dbReference>
<evidence type="ECO:0000256" key="4">
    <source>
        <dbReference type="PROSITE-ProRule" id="PRU00047"/>
    </source>
</evidence>
<protein>
    <recommendedName>
        <fullName evidence="10">SWIM-type domain-containing protein</fullName>
    </recommendedName>
</protein>
<gene>
    <name evidence="8" type="ORF">SLEP1_g57062</name>
</gene>
<proteinExistence type="predicted"/>
<evidence type="ECO:0000313" key="9">
    <source>
        <dbReference type="Proteomes" id="UP001054252"/>
    </source>
</evidence>
<sequence>MNDIISYAGNVELYVDHDINIPEIVEGPPLLTGPVGNDKEVLDAEDDEGDNSSRDISVHGDEGNLGSEKSSDDVSVIDWETSSDDSAWSLGSDNTNDEQVSIAELTNEVRKRRRNARISSRNKAKVHTATRNEQENEQEDDHVEELEATVTDAAGIEETARETCSKGRKKKTVAQHKVRQGGGDRVRRGDPIDSTQQLPVSDDNGSSTDEEDRESNYADSDDPGAWEFHWNSDDEDDILVQPEPDHVVSRNVYYNPKWKVPYFDIGMRFKDAKQFRLAVCKYSIQKQAQLRKVRNERTRVRFRCQTGCKWELFASYDPNYECFAVKTYYSEHRCFKSYDNELVTYKVVADIFKGRIYEAPFTKPSEIVKWCKAEIKVNITLDKAEKAKKHVMTQLEGSYVDEYKYLKSYAKVLRESHPENTVVVTATETSSSETRTFHRMYICLHSLKQGWKDGCRRFFGVDGCFLKGICKGIMLSAVGKDGNNQMFPIAWAVVESECLESWQWFFELLKTDLDLGSGAGLTVMSDEHQFILPEAEHRHCARHIYCNWAKLGHRGDEMKICFWNCAKATFGDDFIDRLGELFAKNRQGHDDLLQYPREHWCKAFIQDNCKCDSIDNNICETFNSWILGARCKAIIAMNDEIRDQLMLRIADKRLFAEKWPEGDDIAPRIRKKVEELKAESQGCSVQPNGVNEFEVNDGGDQHVVKFNDNTCTCRYWQLSGVPCPHALACIRYKRWSVDDYISDFYKKEKFLAAYAYPLQCIRKGTKAWKAVGEEELLPPPVKSMPGRPRKKRRRHKGEPQKIRRGKLRKLTGRGRKMTCKVCGSEGHNRRTCPSNNAKGKNESAGVKITGEKKRKKQGGEGASTSGR</sequence>
<dbReference type="GO" id="GO:0003676">
    <property type="term" value="F:nucleic acid binding"/>
    <property type="evidence" value="ECO:0007669"/>
    <property type="project" value="InterPro"/>
</dbReference>
<evidence type="ECO:0000259" key="7">
    <source>
        <dbReference type="PROSITE" id="PS50966"/>
    </source>
</evidence>
<feature type="region of interest" description="Disordered" evidence="5">
    <location>
        <begin position="777"/>
        <end position="810"/>
    </location>
</feature>
<dbReference type="AlphaFoldDB" id="A0AAV5MMH9"/>
<feature type="compositionally biased region" description="Basic residues" evidence="5">
    <location>
        <begin position="110"/>
        <end position="128"/>
    </location>
</feature>
<dbReference type="EMBL" id="BPVZ01000359">
    <property type="protein sequence ID" value="GKV50354.1"/>
    <property type="molecule type" value="Genomic_DNA"/>
</dbReference>
<dbReference type="InterPro" id="IPR004332">
    <property type="entry name" value="Transposase_MuDR"/>
</dbReference>
<dbReference type="InterPro" id="IPR007527">
    <property type="entry name" value="Znf_SWIM"/>
</dbReference>
<feature type="domain" description="SWIM-type" evidence="7">
    <location>
        <begin position="693"/>
        <end position="734"/>
    </location>
</feature>
<feature type="compositionally biased region" description="Basic residues" evidence="5">
    <location>
        <begin position="166"/>
        <end position="179"/>
    </location>
</feature>
<evidence type="ECO:0000259" key="6">
    <source>
        <dbReference type="PROSITE" id="PS50158"/>
    </source>
</evidence>
<evidence type="ECO:0000256" key="1">
    <source>
        <dbReference type="ARBA" id="ARBA00022723"/>
    </source>
</evidence>
<dbReference type="InterPro" id="IPR001878">
    <property type="entry name" value="Znf_CCHC"/>
</dbReference>
<dbReference type="PANTHER" id="PTHR31973">
    <property type="entry name" value="POLYPROTEIN, PUTATIVE-RELATED"/>
    <property type="match status" value="1"/>
</dbReference>
<evidence type="ECO:0000313" key="8">
    <source>
        <dbReference type="EMBL" id="GKV50354.1"/>
    </source>
</evidence>
<organism evidence="8 9">
    <name type="scientific">Rubroshorea leprosula</name>
    <dbReference type="NCBI Taxonomy" id="152421"/>
    <lineage>
        <taxon>Eukaryota</taxon>
        <taxon>Viridiplantae</taxon>
        <taxon>Streptophyta</taxon>
        <taxon>Embryophyta</taxon>
        <taxon>Tracheophyta</taxon>
        <taxon>Spermatophyta</taxon>
        <taxon>Magnoliopsida</taxon>
        <taxon>eudicotyledons</taxon>
        <taxon>Gunneridae</taxon>
        <taxon>Pentapetalae</taxon>
        <taxon>rosids</taxon>
        <taxon>malvids</taxon>
        <taxon>Malvales</taxon>
        <taxon>Dipterocarpaceae</taxon>
        <taxon>Rubroshorea</taxon>
    </lineage>
</organism>
<evidence type="ECO:0000256" key="5">
    <source>
        <dbReference type="SAM" id="MobiDB-lite"/>
    </source>
</evidence>
<evidence type="ECO:0000256" key="2">
    <source>
        <dbReference type="ARBA" id="ARBA00022771"/>
    </source>
</evidence>
<name>A0AAV5MMH9_9ROSI</name>
<dbReference type="Pfam" id="PF10551">
    <property type="entry name" value="MULE"/>
    <property type="match status" value="1"/>
</dbReference>
<feature type="region of interest" description="Disordered" evidence="5">
    <location>
        <begin position="26"/>
        <end position="228"/>
    </location>
</feature>
<reference evidence="8 9" key="1">
    <citation type="journal article" date="2021" name="Commun. Biol.">
        <title>The genome of Shorea leprosula (Dipterocarpaceae) highlights the ecological relevance of drought in aseasonal tropical rainforests.</title>
        <authorList>
            <person name="Ng K.K.S."/>
            <person name="Kobayashi M.J."/>
            <person name="Fawcett J.A."/>
            <person name="Hatakeyama M."/>
            <person name="Paape T."/>
            <person name="Ng C.H."/>
            <person name="Ang C.C."/>
            <person name="Tnah L.H."/>
            <person name="Lee C.T."/>
            <person name="Nishiyama T."/>
            <person name="Sese J."/>
            <person name="O'Brien M.J."/>
            <person name="Copetti D."/>
            <person name="Mohd Noor M.I."/>
            <person name="Ong R.C."/>
            <person name="Putra M."/>
            <person name="Sireger I.Z."/>
            <person name="Indrioko S."/>
            <person name="Kosugi Y."/>
            <person name="Izuno A."/>
            <person name="Isagi Y."/>
            <person name="Lee S.L."/>
            <person name="Shimizu K.K."/>
        </authorList>
    </citation>
    <scope>NUCLEOTIDE SEQUENCE [LARGE SCALE GENOMIC DNA]</scope>
    <source>
        <strain evidence="8">214</strain>
    </source>
</reference>